<evidence type="ECO:0000313" key="2">
    <source>
        <dbReference type="Proteomes" id="UP001148662"/>
    </source>
</evidence>
<proteinExistence type="predicted"/>
<comment type="caution">
    <text evidence="1">The sequence shown here is derived from an EMBL/GenBank/DDBJ whole genome shotgun (WGS) entry which is preliminary data.</text>
</comment>
<reference evidence="1" key="1">
    <citation type="submission" date="2022-07" db="EMBL/GenBank/DDBJ databases">
        <title>Genome Sequence of Phlebia brevispora.</title>
        <authorList>
            <person name="Buettner E."/>
        </authorList>
    </citation>
    <scope>NUCLEOTIDE SEQUENCE</scope>
    <source>
        <strain evidence="1">MPL23</strain>
    </source>
</reference>
<dbReference type="EMBL" id="JANHOG010001682">
    <property type="protein sequence ID" value="KAJ3533191.1"/>
    <property type="molecule type" value="Genomic_DNA"/>
</dbReference>
<accession>A0ACC1S6K8</accession>
<sequence>MLFLVFCGCMTLPTYARGALTSSSHHPTRLRRLWICDIGRLVRPNLGSSLKIFDCYLELKDSARNAKTKKPESTRRVSLASSPRALDRLERQDRPKATSKGGIDSEERNISLRRSHNASLLVSKLPPAIIVNILKLDREDLLPYPMCGSMGWVRLTHVFHYWRSVALAEPTLWADIPVRGRRFAQTREWLARSQQVVIRVNSAYDRQAEMQISNCILSRVSNLTAYNLVLEQMHRIQTLTVGLPEESLAKLQWGNCVAKHLEWLTVDVLGISDAEVFDIPFVEQLPPILNIPRPALLPNLAVLQLLNVRNRIWGLGIIPATLKQLTVCYAREFPPAACSWDDIYSDLARLHNIETITLEGYLRFDAHTEQQELAVTKTLRFPRLSVFHVEALAHDLSFLIARLQIPPSASLRLLCTGQYDIAGFNTEAHIMALSSAIANWSNCTKENSVFSPEPFRTCYLQLSDNIAAQVGCGDSIMLWHSTQSTLSGANLQVQLPRDLPTDVRNQFLSKLPLAGTEVLWLDGPSQRDFASITPFNQMERTIHWFFPSVRVVHLMSSDPTNFCAERFLPFILNMVSLREVHLWGLKFGLYMFPSPSGQTQTCGLAEVMERALKVREQYFDLGSAPVVLMVYLTQCYSVDLRIVNRLQGASDKVRILWDGYCLLVPQ</sequence>
<protein>
    <submittedName>
        <fullName evidence="1">Uncharacterized protein</fullName>
    </submittedName>
</protein>
<name>A0ACC1S6K8_9APHY</name>
<gene>
    <name evidence="1" type="ORF">NM688_g7315</name>
</gene>
<keyword evidence="2" id="KW-1185">Reference proteome</keyword>
<organism evidence="1 2">
    <name type="scientific">Phlebia brevispora</name>
    <dbReference type="NCBI Taxonomy" id="194682"/>
    <lineage>
        <taxon>Eukaryota</taxon>
        <taxon>Fungi</taxon>
        <taxon>Dikarya</taxon>
        <taxon>Basidiomycota</taxon>
        <taxon>Agaricomycotina</taxon>
        <taxon>Agaricomycetes</taxon>
        <taxon>Polyporales</taxon>
        <taxon>Meruliaceae</taxon>
        <taxon>Phlebia</taxon>
    </lineage>
</organism>
<dbReference type="Proteomes" id="UP001148662">
    <property type="component" value="Unassembled WGS sequence"/>
</dbReference>
<evidence type="ECO:0000313" key="1">
    <source>
        <dbReference type="EMBL" id="KAJ3533191.1"/>
    </source>
</evidence>